<reference evidence="2 3" key="1">
    <citation type="submission" date="2019-12" db="EMBL/GenBank/DDBJ databases">
        <authorList>
            <person name="Li M."/>
        </authorList>
    </citation>
    <scope>NUCLEOTIDE SEQUENCE [LARGE SCALE GENOMIC DNA]</scope>
    <source>
        <strain evidence="2 3">GBMRC 2046</strain>
    </source>
</reference>
<dbReference type="PANTHER" id="PTHR43471">
    <property type="entry name" value="ABC TRANSPORTER PERMEASE"/>
    <property type="match status" value="1"/>
</dbReference>
<dbReference type="AlphaFoldDB" id="A0A7X3LRS8"/>
<dbReference type="Proteomes" id="UP000433101">
    <property type="component" value="Unassembled WGS sequence"/>
</dbReference>
<dbReference type="Pfam" id="PF12679">
    <property type="entry name" value="ABC2_membrane_2"/>
    <property type="match status" value="1"/>
</dbReference>
<dbReference type="GO" id="GO:0140359">
    <property type="term" value="F:ABC-type transporter activity"/>
    <property type="evidence" value="ECO:0007669"/>
    <property type="project" value="InterPro"/>
</dbReference>
<dbReference type="RefSeq" id="WP_160774145.1">
    <property type="nucleotide sequence ID" value="NZ_WUMV01000001.1"/>
</dbReference>
<keyword evidence="1" id="KW-1133">Transmembrane helix</keyword>
<protein>
    <submittedName>
        <fullName evidence="2">ABC transporter permease subunit</fullName>
    </submittedName>
</protein>
<organism evidence="2 3">
    <name type="scientific">Stappia sediminis</name>
    <dbReference type="NCBI Taxonomy" id="2692190"/>
    <lineage>
        <taxon>Bacteria</taxon>
        <taxon>Pseudomonadati</taxon>
        <taxon>Pseudomonadota</taxon>
        <taxon>Alphaproteobacteria</taxon>
        <taxon>Hyphomicrobiales</taxon>
        <taxon>Stappiaceae</taxon>
        <taxon>Stappia</taxon>
    </lineage>
</organism>
<name>A0A7X3LRS8_9HYPH</name>
<evidence type="ECO:0000313" key="2">
    <source>
        <dbReference type="EMBL" id="MXN63927.1"/>
    </source>
</evidence>
<keyword evidence="3" id="KW-1185">Reference proteome</keyword>
<evidence type="ECO:0000313" key="3">
    <source>
        <dbReference type="Proteomes" id="UP000433101"/>
    </source>
</evidence>
<feature type="transmembrane region" description="Helical" evidence="1">
    <location>
        <begin position="54"/>
        <end position="76"/>
    </location>
</feature>
<feature type="transmembrane region" description="Helical" evidence="1">
    <location>
        <begin position="251"/>
        <end position="271"/>
    </location>
</feature>
<keyword evidence="1" id="KW-0472">Membrane</keyword>
<feature type="transmembrane region" description="Helical" evidence="1">
    <location>
        <begin position="106"/>
        <end position="130"/>
    </location>
</feature>
<proteinExistence type="predicted"/>
<dbReference type="PANTHER" id="PTHR43471:SF1">
    <property type="entry name" value="ABC TRANSPORTER PERMEASE PROTEIN NOSY-RELATED"/>
    <property type="match status" value="1"/>
</dbReference>
<gene>
    <name evidence="2" type="ORF">GR183_03340</name>
</gene>
<dbReference type="GO" id="GO:0005886">
    <property type="term" value="C:plasma membrane"/>
    <property type="evidence" value="ECO:0007669"/>
    <property type="project" value="UniProtKB-SubCell"/>
</dbReference>
<keyword evidence="1" id="KW-0812">Transmembrane</keyword>
<accession>A0A7X3LRS8</accession>
<evidence type="ECO:0000256" key="1">
    <source>
        <dbReference type="SAM" id="Phobius"/>
    </source>
</evidence>
<feature type="transmembrane region" description="Helical" evidence="1">
    <location>
        <begin position="142"/>
        <end position="163"/>
    </location>
</feature>
<comment type="caution">
    <text evidence="2">The sequence shown here is derived from an EMBL/GenBank/DDBJ whole genome shotgun (WGS) entry which is preliminary data.</text>
</comment>
<feature type="transmembrane region" description="Helical" evidence="1">
    <location>
        <begin position="175"/>
        <end position="198"/>
    </location>
</feature>
<sequence length="276" mass="27923">MFTRILAVASLEMRIGLRNRWLLLATLILAAFSLALALLGSAPAGTLGVDRMTITVASLASLSVYLVPLLSLLLAFDAISGEIDRGTALLIFSSPISRVEFLLGKAIGHFAVILIALLLGYGLTAGVLVAFGGGSLAGLVDFARLIATSAMLGLAFLAIGYIASSATRAPGTAAALAIGIWLFAVVLYDLALLGALVADNGGTFSRSVFPLALLANPADAFRLFNLAALGASDLVGGMAGVSDALPYPPSAALAAIAGVTLAAFAAAAALLKRIEP</sequence>
<dbReference type="EMBL" id="WUMV01000001">
    <property type="protein sequence ID" value="MXN63927.1"/>
    <property type="molecule type" value="Genomic_DNA"/>
</dbReference>